<feature type="domain" description="BON" evidence="1">
    <location>
        <begin position="136"/>
        <end position="204"/>
    </location>
</feature>
<organism evidence="2 3">
    <name type="scientific">Variovorax humicola</name>
    <dbReference type="NCBI Taxonomy" id="1769758"/>
    <lineage>
        <taxon>Bacteria</taxon>
        <taxon>Pseudomonadati</taxon>
        <taxon>Pseudomonadota</taxon>
        <taxon>Betaproteobacteria</taxon>
        <taxon>Burkholderiales</taxon>
        <taxon>Comamonadaceae</taxon>
        <taxon>Variovorax</taxon>
    </lineage>
</organism>
<dbReference type="InterPro" id="IPR051686">
    <property type="entry name" value="Lipoprotein_DolP"/>
</dbReference>
<proteinExistence type="predicted"/>
<accession>A0ABU8VVQ4</accession>
<protein>
    <submittedName>
        <fullName evidence="2">BON domain-containing protein</fullName>
    </submittedName>
</protein>
<reference evidence="2 3" key="1">
    <citation type="submission" date="2024-03" db="EMBL/GenBank/DDBJ databases">
        <title>Novel species of the genus Variovorax.</title>
        <authorList>
            <person name="Liu Q."/>
            <person name="Xin Y.-H."/>
        </authorList>
    </citation>
    <scope>NUCLEOTIDE SEQUENCE [LARGE SCALE GENOMIC DNA]</scope>
    <source>
        <strain evidence="2 3">KACC 18501</strain>
    </source>
</reference>
<dbReference type="PANTHER" id="PTHR34606:SF15">
    <property type="entry name" value="BON DOMAIN-CONTAINING PROTEIN"/>
    <property type="match status" value="1"/>
</dbReference>
<dbReference type="RefSeq" id="WP_340362940.1">
    <property type="nucleotide sequence ID" value="NZ_JBBKZV010000003.1"/>
</dbReference>
<sequence>MHEAHRLDVMRSYKQWRNGVLGQSALHVYRAAMTLKFTVRRLSLVPFAALAMAGAVSLTACDNRTPKADRDRAQVDAAIDKTRDATVAAANKAAELAEKARDQTVAFAKSPQVRQDAEKVTEALKNVGTVAAAKVDDAAITASVTAGLAKDAELSAKQISVVTRAGSVKLTGPAPSAEAKARASDIAKSVSGVASVDNQLEVRAM</sequence>
<evidence type="ECO:0000259" key="1">
    <source>
        <dbReference type="PROSITE" id="PS50914"/>
    </source>
</evidence>
<evidence type="ECO:0000313" key="2">
    <source>
        <dbReference type="EMBL" id="MEJ8821890.1"/>
    </source>
</evidence>
<keyword evidence="3" id="KW-1185">Reference proteome</keyword>
<evidence type="ECO:0000313" key="3">
    <source>
        <dbReference type="Proteomes" id="UP001363010"/>
    </source>
</evidence>
<dbReference type="Pfam" id="PF04972">
    <property type="entry name" value="BON"/>
    <property type="match status" value="1"/>
</dbReference>
<gene>
    <name evidence="2" type="ORF">WKW80_07550</name>
</gene>
<dbReference type="PROSITE" id="PS50914">
    <property type="entry name" value="BON"/>
    <property type="match status" value="1"/>
</dbReference>
<dbReference type="EMBL" id="JBBKZV010000003">
    <property type="protein sequence ID" value="MEJ8821890.1"/>
    <property type="molecule type" value="Genomic_DNA"/>
</dbReference>
<dbReference type="InterPro" id="IPR007055">
    <property type="entry name" value="BON_dom"/>
</dbReference>
<dbReference type="Proteomes" id="UP001363010">
    <property type="component" value="Unassembled WGS sequence"/>
</dbReference>
<dbReference type="PANTHER" id="PTHR34606">
    <property type="entry name" value="BON DOMAIN-CONTAINING PROTEIN"/>
    <property type="match status" value="1"/>
</dbReference>
<comment type="caution">
    <text evidence="2">The sequence shown here is derived from an EMBL/GenBank/DDBJ whole genome shotgun (WGS) entry which is preliminary data.</text>
</comment>
<dbReference type="InterPro" id="IPR014004">
    <property type="entry name" value="Transpt-assoc_nodulatn_dom_bac"/>
</dbReference>
<name>A0ABU8VVQ4_9BURK</name>
<dbReference type="SMART" id="SM00749">
    <property type="entry name" value="BON"/>
    <property type="match status" value="1"/>
</dbReference>
<dbReference type="Gene3D" id="3.30.1340.30">
    <property type="match status" value="1"/>
</dbReference>